<dbReference type="EMBL" id="LODT01000042">
    <property type="protein sequence ID" value="KYQ89043.1"/>
    <property type="molecule type" value="Genomic_DNA"/>
</dbReference>
<dbReference type="OMA" id="TVIHNIC"/>
<dbReference type="OrthoDB" id="2315391at2759"/>
<reference evidence="1 2" key="1">
    <citation type="submission" date="2015-12" db="EMBL/GenBank/DDBJ databases">
        <title>Dictyostelia acquired genes for synthesis and detection of signals that induce cell-type specialization by lateral gene transfer from prokaryotes.</title>
        <authorList>
            <person name="Gloeckner G."/>
            <person name="Schaap P."/>
        </authorList>
    </citation>
    <scope>NUCLEOTIDE SEQUENCE [LARGE SCALE GENOMIC DNA]</scope>
    <source>
        <strain evidence="1 2">TK</strain>
    </source>
</reference>
<protein>
    <submittedName>
        <fullName evidence="1">LTR-retrotransposon skipper</fullName>
    </submittedName>
</protein>
<keyword evidence="2" id="KW-1185">Reference proteome</keyword>
<dbReference type="AlphaFoldDB" id="A0A151Z4Z8"/>
<gene>
    <name evidence="1" type="ORF">DLAC_10267</name>
</gene>
<dbReference type="Proteomes" id="UP000076078">
    <property type="component" value="Unassembled WGS sequence"/>
</dbReference>
<sequence>MNFYSADGFFNGTDNKENFFAQCFASHFYFRQPYSEGKSLKFPKNLTFSMISRDIKQRLNLYAENRLLIFLHLDEFYALTSSNPNAHLLDSIIRYLVEFMLCQSFDNHICILPLLTGTNFSTGNDSITGSKITPHYITLFPLSNDIIYSIIYKMCDTKIDQLKLKEFPSFKFSIESLGGIPRFAEQFIRSLNNEDVDTLTDRYTIVQKVYQSVIDGVSNLYFYQWNDIIKGHKLASINLIIFSLIQREIKLSDKLNGITVRDIQDSGVIFLKPTANQNLFTITLPITLIQAINQRLHFVDSKALDFTSNIDADLFESVMIALQTLRQNLLFQRKKYPGHTPITFRDLYPGAIGHQEDLNFEVPIEELEAVNCIGNQGNHEGVHSFDLNKMPIRGSESPINLLTSKKQYLIRNVPMAPSFDAFIFHSNNCKEAIQYKSYQDISNGTQPTRQICLTDIKKEIIKISNNHNRLYNQPSSTNLSPEVKLCLISNKPFKDFEKFKNELSTTPSITGFPKGLILVSNETFTTFAAQFAHFATFREYHSEDSQGDGMDI</sequence>
<comment type="caution">
    <text evidence="1">The sequence shown here is derived from an EMBL/GenBank/DDBJ whole genome shotgun (WGS) entry which is preliminary data.</text>
</comment>
<evidence type="ECO:0000313" key="1">
    <source>
        <dbReference type="EMBL" id="KYQ89043.1"/>
    </source>
</evidence>
<organism evidence="1 2">
    <name type="scientific">Tieghemostelium lacteum</name>
    <name type="common">Slime mold</name>
    <name type="synonym">Dictyostelium lacteum</name>
    <dbReference type="NCBI Taxonomy" id="361077"/>
    <lineage>
        <taxon>Eukaryota</taxon>
        <taxon>Amoebozoa</taxon>
        <taxon>Evosea</taxon>
        <taxon>Eumycetozoa</taxon>
        <taxon>Dictyostelia</taxon>
        <taxon>Dictyosteliales</taxon>
        <taxon>Raperosteliaceae</taxon>
        <taxon>Tieghemostelium</taxon>
    </lineage>
</organism>
<proteinExistence type="predicted"/>
<name>A0A151Z4Z8_TIELA</name>
<accession>A0A151Z4Z8</accession>
<evidence type="ECO:0000313" key="2">
    <source>
        <dbReference type="Proteomes" id="UP000076078"/>
    </source>
</evidence>
<dbReference type="InParanoid" id="A0A151Z4Z8"/>